<keyword evidence="3 7" id="KW-0812">Transmembrane</keyword>
<gene>
    <name evidence="9" type="ORF">RDB_LOCUS138178</name>
</gene>
<protein>
    <recommendedName>
        <fullName evidence="8">Major facilitator superfamily (MFS) profile domain-containing protein</fullName>
    </recommendedName>
</protein>
<feature type="transmembrane region" description="Helical" evidence="7">
    <location>
        <begin position="387"/>
        <end position="412"/>
    </location>
</feature>
<dbReference type="InterPro" id="IPR036259">
    <property type="entry name" value="MFS_trans_sf"/>
</dbReference>
<keyword evidence="5 7" id="KW-0472">Membrane</keyword>
<evidence type="ECO:0000256" key="3">
    <source>
        <dbReference type="ARBA" id="ARBA00022692"/>
    </source>
</evidence>
<evidence type="ECO:0000256" key="4">
    <source>
        <dbReference type="ARBA" id="ARBA00022989"/>
    </source>
</evidence>
<dbReference type="GO" id="GO:0016020">
    <property type="term" value="C:membrane"/>
    <property type="evidence" value="ECO:0007669"/>
    <property type="project" value="UniProtKB-SubCell"/>
</dbReference>
<comment type="caution">
    <text evidence="9">The sequence shown here is derived from an EMBL/GenBank/DDBJ whole genome shotgun (WGS) entry which is preliminary data.</text>
</comment>
<comment type="subcellular location">
    <subcellularLocation>
        <location evidence="1">Membrane</location>
        <topology evidence="1">Multi-pass membrane protein</topology>
    </subcellularLocation>
</comment>
<feature type="domain" description="Major facilitator superfamily (MFS) profile" evidence="8">
    <location>
        <begin position="48"/>
        <end position="485"/>
    </location>
</feature>
<keyword evidence="4 7" id="KW-1133">Transmembrane helix</keyword>
<dbReference type="Gene3D" id="1.20.1250.20">
    <property type="entry name" value="MFS general substrate transporter like domains"/>
    <property type="match status" value="1"/>
</dbReference>
<dbReference type="EMBL" id="CAJMWT010004990">
    <property type="protein sequence ID" value="CAE6499729.1"/>
    <property type="molecule type" value="Genomic_DNA"/>
</dbReference>
<feature type="transmembrane region" description="Helical" evidence="7">
    <location>
        <begin position="221"/>
        <end position="243"/>
    </location>
</feature>
<dbReference type="PRINTS" id="PR01035">
    <property type="entry name" value="TCRTETA"/>
</dbReference>
<dbReference type="InterPro" id="IPR011701">
    <property type="entry name" value="MFS"/>
</dbReference>
<dbReference type="PANTHER" id="PTHR23504">
    <property type="entry name" value="MAJOR FACILITATOR SUPERFAMILY DOMAIN-CONTAINING PROTEIN 10"/>
    <property type="match status" value="1"/>
</dbReference>
<dbReference type="SUPFAM" id="SSF103473">
    <property type="entry name" value="MFS general substrate transporter"/>
    <property type="match status" value="1"/>
</dbReference>
<dbReference type="GO" id="GO:0022857">
    <property type="term" value="F:transmembrane transporter activity"/>
    <property type="evidence" value="ECO:0007669"/>
    <property type="project" value="InterPro"/>
</dbReference>
<feature type="transmembrane region" description="Helical" evidence="7">
    <location>
        <begin position="87"/>
        <end position="109"/>
    </location>
</feature>
<feature type="transmembrane region" description="Helical" evidence="7">
    <location>
        <begin position="424"/>
        <end position="449"/>
    </location>
</feature>
<evidence type="ECO:0000256" key="7">
    <source>
        <dbReference type="SAM" id="Phobius"/>
    </source>
</evidence>
<organism evidence="9 10">
    <name type="scientific">Rhizoctonia solani</name>
    <dbReference type="NCBI Taxonomy" id="456999"/>
    <lineage>
        <taxon>Eukaryota</taxon>
        <taxon>Fungi</taxon>
        <taxon>Dikarya</taxon>
        <taxon>Basidiomycota</taxon>
        <taxon>Agaricomycotina</taxon>
        <taxon>Agaricomycetes</taxon>
        <taxon>Cantharellales</taxon>
        <taxon>Ceratobasidiaceae</taxon>
        <taxon>Rhizoctonia</taxon>
    </lineage>
</organism>
<dbReference type="InterPro" id="IPR020846">
    <property type="entry name" value="MFS_dom"/>
</dbReference>
<feature type="transmembrane region" description="Helical" evidence="7">
    <location>
        <begin position="326"/>
        <end position="345"/>
    </location>
</feature>
<evidence type="ECO:0000313" key="10">
    <source>
        <dbReference type="Proteomes" id="UP000663843"/>
    </source>
</evidence>
<evidence type="ECO:0000256" key="6">
    <source>
        <dbReference type="SAM" id="MobiDB-lite"/>
    </source>
</evidence>
<dbReference type="AlphaFoldDB" id="A0A8H3HDH0"/>
<sequence length="488" mass="53059">MVDERQPLLGPTHTPREDACSPVKITSAAGQRDKDDEYKAPTPLPIKQIAILLLMQLSEPLGSTIIYPFVAQLVNETGVTGGDESKIGYYAGMIESIFFLTGSLFALQYGRISDRIGRRPVLMFGLFGQAISIFSVGLSKKFWQVVFSRALSGALNGNSGVAKSMVVELTDETNQAQAFAFFPIVWSTGSTLGPFLGGTLSHPAKFLPKVFDTPFWKEHPYFLPCAIAACYSSCVFIAGGLFLKETRIVYPEHHTNSTVEYGAAPICPSQPRRSVSVRSVLTKRACIAITNYACLAFTDITYFCLLPVVFAVSVKHGGLGLSPRTIGLVFGLQGIIAGLVQAFFFARLHRWLGNKKLYLTGYLCYSLLILSMPIMHTLAVLEMRRTIWVVLGLHMALSCIACMASSCVAIYVNSSALSKDSLGTLNGISQTIISIVRAVGPAAATSLFSLSTQKNLLGGNFVYVVLLGMSCMGVFASRWLKEVKRAYE</sequence>
<feature type="transmembrane region" description="Helical" evidence="7">
    <location>
        <begin position="292"/>
        <end position="314"/>
    </location>
</feature>
<dbReference type="InterPro" id="IPR001958">
    <property type="entry name" value="Tet-R_TetA/multi-R_MdtG-like"/>
</dbReference>
<evidence type="ECO:0000256" key="1">
    <source>
        <dbReference type="ARBA" id="ARBA00004141"/>
    </source>
</evidence>
<evidence type="ECO:0000256" key="2">
    <source>
        <dbReference type="ARBA" id="ARBA00022448"/>
    </source>
</evidence>
<proteinExistence type="predicted"/>
<accession>A0A8H3HDH0</accession>
<feature type="transmembrane region" description="Helical" evidence="7">
    <location>
        <begin position="357"/>
        <end position="381"/>
    </location>
</feature>
<dbReference type="Proteomes" id="UP000663843">
    <property type="component" value="Unassembled WGS sequence"/>
</dbReference>
<reference evidence="9" key="1">
    <citation type="submission" date="2021-01" db="EMBL/GenBank/DDBJ databases">
        <authorList>
            <person name="Kaushik A."/>
        </authorList>
    </citation>
    <scope>NUCLEOTIDE SEQUENCE</scope>
    <source>
        <strain evidence="9">AG2-2IIIB</strain>
    </source>
</reference>
<feature type="transmembrane region" description="Helical" evidence="7">
    <location>
        <begin position="461"/>
        <end position="480"/>
    </location>
</feature>
<evidence type="ECO:0000259" key="8">
    <source>
        <dbReference type="PROSITE" id="PS50850"/>
    </source>
</evidence>
<dbReference type="PANTHER" id="PTHR23504:SF15">
    <property type="entry name" value="MAJOR FACILITATOR SUPERFAMILY (MFS) PROFILE DOMAIN-CONTAINING PROTEIN"/>
    <property type="match status" value="1"/>
</dbReference>
<keyword evidence="2" id="KW-0813">Transport</keyword>
<name>A0A8H3HDH0_9AGAM</name>
<dbReference type="PROSITE" id="PS50850">
    <property type="entry name" value="MFS"/>
    <property type="match status" value="1"/>
</dbReference>
<dbReference type="CDD" id="cd17330">
    <property type="entry name" value="MFS_SLC46_TetA_like"/>
    <property type="match status" value="1"/>
</dbReference>
<dbReference type="Pfam" id="PF07690">
    <property type="entry name" value="MFS_1"/>
    <property type="match status" value="1"/>
</dbReference>
<evidence type="ECO:0000256" key="5">
    <source>
        <dbReference type="ARBA" id="ARBA00023136"/>
    </source>
</evidence>
<feature type="region of interest" description="Disordered" evidence="6">
    <location>
        <begin position="1"/>
        <end position="40"/>
    </location>
</feature>
<evidence type="ECO:0000313" key="9">
    <source>
        <dbReference type="EMBL" id="CAE6499729.1"/>
    </source>
</evidence>